<keyword evidence="1" id="KW-0812">Transmembrane</keyword>
<dbReference type="AlphaFoldDB" id="A0A226QSY3"/>
<organism evidence="2 3">
    <name type="scientific">Parageobacillus galactosidasius</name>
    <dbReference type="NCBI Taxonomy" id="883812"/>
    <lineage>
        <taxon>Bacteria</taxon>
        <taxon>Bacillati</taxon>
        <taxon>Bacillota</taxon>
        <taxon>Bacilli</taxon>
        <taxon>Bacillales</taxon>
        <taxon>Anoxybacillaceae</taxon>
        <taxon>Parageobacillus</taxon>
    </lineage>
</organism>
<feature type="transmembrane region" description="Helical" evidence="1">
    <location>
        <begin position="118"/>
        <end position="136"/>
    </location>
</feature>
<feature type="transmembrane region" description="Helical" evidence="1">
    <location>
        <begin position="93"/>
        <end position="112"/>
    </location>
</feature>
<dbReference type="RefSeq" id="WP_089097153.1">
    <property type="nucleotide sequence ID" value="NZ_NDYL01000001.1"/>
</dbReference>
<keyword evidence="1" id="KW-0472">Membrane</keyword>
<dbReference type="Proteomes" id="UP000198394">
    <property type="component" value="Unassembled WGS sequence"/>
</dbReference>
<evidence type="ECO:0000313" key="3">
    <source>
        <dbReference type="Proteomes" id="UP000198394"/>
    </source>
</evidence>
<protein>
    <submittedName>
        <fullName evidence="2">Uncharacterized protein</fullName>
    </submittedName>
</protein>
<proteinExistence type="predicted"/>
<evidence type="ECO:0000313" key="2">
    <source>
        <dbReference type="EMBL" id="OXB94700.1"/>
    </source>
</evidence>
<sequence length="156" mass="18385">MELIQAYLEKRAKEEFQLTIYTIGSPLPRPEPRPAFVPEGFTQRKNGIIVPIEREEELEERKTRGLNRIGIYQLLRESKEETKARRKAQRWDSLQLVSSFTLIFASLLYGFLRIVCDLEILPFHLILLLPHGFCFYKKRKAVKEYTNITMKKLNAN</sequence>
<name>A0A226QSY3_9BACL</name>
<evidence type="ECO:0000256" key="1">
    <source>
        <dbReference type="SAM" id="Phobius"/>
    </source>
</evidence>
<keyword evidence="1" id="KW-1133">Transmembrane helix</keyword>
<keyword evidence="3" id="KW-1185">Reference proteome</keyword>
<accession>A0A226QSY3</accession>
<gene>
    <name evidence="2" type="ORF">B9L23_07490</name>
</gene>
<comment type="caution">
    <text evidence="2">The sequence shown here is derived from an EMBL/GenBank/DDBJ whole genome shotgun (WGS) entry which is preliminary data.</text>
</comment>
<reference evidence="2 3" key="1">
    <citation type="submission" date="2017-04" db="EMBL/GenBank/DDBJ databases">
        <title>The genome sequence of Parageobacillus galactosidasius DSM 18751.</title>
        <authorList>
            <person name="Ramaloko W.T."/>
            <person name="Koen N."/>
            <person name="Polliack S."/>
            <person name="Aliyu H."/>
            <person name="Lebre P."/>
            <person name="Mohr T."/>
            <person name="Oswald F."/>
            <person name="Zwick M."/>
            <person name="Neumann A."/>
            <person name="Syldatk C."/>
            <person name="Cowan D."/>
            <person name="De Maayer P."/>
        </authorList>
    </citation>
    <scope>NUCLEOTIDE SEQUENCE [LARGE SCALE GENOMIC DNA]</scope>
    <source>
        <strain evidence="2 3">DSM 18751</strain>
    </source>
</reference>
<dbReference type="EMBL" id="NDYL01000001">
    <property type="protein sequence ID" value="OXB94700.1"/>
    <property type="molecule type" value="Genomic_DNA"/>
</dbReference>